<organism evidence="4 5">
    <name type="scientific">Funneliformis geosporum</name>
    <dbReference type="NCBI Taxonomy" id="1117311"/>
    <lineage>
        <taxon>Eukaryota</taxon>
        <taxon>Fungi</taxon>
        <taxon>Fungi incertae sedis</taxon>
        <taxon>Mucoromycota</taxon>
        <taxon>Glomeromycotina</taxon>
        <taxon>Glomeromycetes</taxon>
        <taxon>Glomerales</taxon>
        <taxon>Glomeraceae</taxon>
        <taxon>Funneliformis</taxon>
    </lineage>
</organism>
<dbReference type="Pfam" id="PF07250">
    <property type="entry name" value="Glyoxal_oxid_N"/>
    <property type="match status" value="1"/>
</dbReference>
<dbReference type="InterPro" id="IPR015202">
    <property type="entry name" value="GO-like_E_set"/>
</dbReference>
<evidence type="ECO:0000259" key="2">
    <source>
        <dbReference type="Pfam" id="PF07250"/>
    </source>
</evidence>
<evidence type="ECO:0000313" key="5">
    <source>
        <dbReference type="Proteomes" id="UP001153678"/>
    </source>
</evidence>
<dbReference type="Pfam" id="PF09118">
    <property type="entry name" value="GO-like_E_set"/>
    <property type="match status" value="1"/>
</dbReference>
<dbReference type="Gene3D" id="2.60.40.10">
    <property type="entry name" value="Immunoglobulins"/>
    <property type="match status" value="1"/>
</dbReference>
<proteinExistence type="predicted"/>
<protein>
    <submittedName>
        <fullName evidence="4">2653_t:CDS:1</fullName>
    </submittedName>
</protein>
<dbReference type="CDD" id="cd02851">
    <property type="entry name" value="E_set_GO_C"/>
    <property type="match status" value="1"/>
</dbReference>
<dbReference type="SUPFAM" id="SSF81296">
    <property type="entry name" value="E set domains"/>
    <property type="match status" value="1"/>
</dbReference>
<keyword evidence="1" id="KW-0732">Signal</keyword>
<feature type="non-terminal residue" evidence="4">
    <location>
        <position position="1"/>
    </location>
</feature>
<reference evidence="4" key="1">
    <citation type="submission" date="2022-08" db="EMBL/GenBank/DDBJ databases">
        <authorList>
            <person name="Kallberg Y."/>
            <person name="Tangrot J."/>
            <person name="Rosling A."/>
        </authorList>
    </citation>
    <scope>NUCLEOTIDE SEQUENCE</scope>
    <source>
        <strain evidence="4">Wild A</strain>
    </source>
</reference>
<comment type="caution">
    <text evidence="4">The sequence shown here is derived from an EMBL/GenBank/DDBJ whole genome shotgun (WGS) entry which is preliminary data.</text>
</comment>
<gene>
    <name evidence="4" type="ORF">FWILDA_LOCUS8746</name>
</gene>
<name>A0A9W4SRN0_9GLOM</name>
<dbReference type="AlphaFoldDB" id="A0A9W4SRN0"/>
<dbReference type="InterPro" id="IPR011043">
    <property type="entry name" value="Gal_Oxase/kelch_b-propeller"/>
</dbReference>
<dbReference type="PANTHER" id="PTHR32208:SF21">
    <property type="entry name" value="LOW QUALITY PROTEIN: ALDEHYDE OXIDASE GLOX-LIKE"/>
    <property type="match status" value="1"/>
</dbReference>
<feature type="domain" description="Glyoxal oxidase N-terminal" evidence="2">
    <location>
        <begin position="55"/>
        <end position="424"/>
    </location>
</feature>
<dbReference type="EMBL" id="CAMKVN010001914">
    <property type="protein sequence ID" value="CAI2178757.1"/>
    <property type="molecule type" value="Genomic_DNA"/>
</dbReference>
<dbReference type="InterPro" id="IPR013783">
    <property type="entry name" value="Ig-like_fold"/>
</dbReference>
<evidence type="ECO:0000313" key="4">
    <source>
        <dbReference type="EMBL" id="CAI2178757.1"/>
    </source>
</evidence>
<keyword evidence="5" id="KW-1185">Reference proteome</keyword>
<dbReference type="InterPro" id="IPR009880">
    <property type="entry name" value="Glyoxal_oxidase_N"/>
</dbReference>
<evidence type="ECO:0000259" key="3">
    <source>
        <dbReference type="Pfam" id="PF09118"/>
    </source>
</evidence>
<sequence>AVPRLSTRNETHISSGKWKFVGKTGVSAMHMTLIRPTKVLIIDKAGINPEALLSKGRYAYSTLYDLSTNTYRVLSLHTNTFCSAGAYLANGTMVETGGAEDTDGEKNGFQSVRMIDGCDDKSCDWLEFPYNLDSPRWYNTMVSLPDGRVFNLGGSIKAAAINSKEIENPTFEFYPKEHEKGLKIQFLEDSFPFNLYPIVMVLPGPEGHNQLFLSANKKAQIWDYVTKETVKHLPDIPGGPRTYPLTGSGALLPLRHENYYKAEILICGGGTEMKSKAPAENTCERIDLSVDDPQWVEESFGNNEPTGRVMPDAILLPDGNVLFVNGAGQGFAGWDKKAKGKRPFEHTASLPTKAPLLYDPLAKKGSRWSKLAEDPLVRVYHSSATLIPDGSIFVAGSNPNRNYCSIKDCEYPTEHRAEIFTPPYLLNGNPRPTITKVSGTKNLNGDEAVEVTYGQKIPVSVDIDSSDQEFTASLSHMGFITHSQHMSSRVVTLKVENVQKSESGFTMDITMPPNSNVFPPGRHNYLFVLYKGTPAKTAIELHTSHKLDNCADNGEAHCSIITGEYIL</sequence>
<dbReference type="OrthoDB" id="2019572at2759"/>
<accession>A0A9W4SRN0</accession>
<dbReference type="SUPFAM" id="SSF50965">
    <property type="entry name" value="Galactose oxidase, central domain"/>
    <property type="match status" value="1"/>
</dbReference>
<dbReference type="InterPro" id="IPR014756">
    <property type="entry name" value="Ig_E-set"/>
</dbReference>
<feature type="domain" description="Galactose oxidase-like Early set" evidence="3">
    <location>
        <begin position="431"/>
        <end position="536"/>
    </location>
</feature>
<evidence type="ECO:0000256" key="1">
    <source>
        <dbReference type="ARBA" id="ARBA00022729"/>
    </source>
</evidence>
<dbReference type="PANTHER" id="PTHR32208">
    <property type="entry name" value="SECRETED PROTEIN-RELATED"/>
    <property type="match status" value="1"/>
</dbReference>
<dbReference type="Proteomes" id="UP001153678">
    <property type="component" value="Unassembled WGS sequence"/>
</dbReference>
<dbReference type="InterPro" id="IPR037293">
    <property type="entry name" value="Gal_Oxidase_central_sf"/>
</dbReference>
<dbReference type="Gene3D" id="2.130.10.80">
    <property type="entry name" value="Galactose oxidase/kelch, beta-propeller"/>
    <property type="match status" value="1"/>
</dbReference>